<protein>
    <submittedName>
        <fullName evidence="2">YedE family putative selenium transporter</fullName>
    </submittedName>
</protein>
<dbReference type="NCBIfam" id="TIGR04112">
    <property type="entry name" value="seleno_YedE"/>
    <property type="match status" value="1"/>
</dbReference>
<accession>A0ABT2TNB4</accession>
<feature type="transmembrane region" description="Helical" evidence="1">
    <location>
        <begin position="68"/>
        <end position="87"/>
    </location>
</feature>
<dbReference type="Pfam" id="PF04143">
    <property type="entry name" value="Sulf_transp"/>
    <property type="match status" value="2"/>
</dbReference>
<dbReference type="RefSeq" id="WP_262591482.1">
    <property type="nucleotide sequence ID" value="NZ_JAOQJQ010000009.1"/>
</dbReference>
<gene>
    <name evidence="2" type="primary">yedE</name>
    <name evidence="2" type="ORF">OCV88_15480</name>
</gene>
<feature type="transmembrane region" description="Helical" evidence="1">
    <location>
        <begin position="341"/>
        <end position="359"/>
    </location>
</feature>
<feature type="transmembrane region" description="Helical" evidence="1">
    <location>
        <begin position="130"/>
        <end position="151"/>
    </location>
</feature>
<evidence type="ECO:0000313" key="3">
    <source>
        <dbReference type="Proteomes" id="UP001652442"/>
    </source>
</evidence>
<keyword evidence="1" id="KW-0472">Membrane</keyword>
<comment type="caution">
    <text evidence="2">The sequence shown here is derived from an EMBL/GenBank/DDBJ whole genome shotgun (WGS) entry which is preliminary data.</text>
</comment>
<feature type="transmembrane region" description="Helical" evidence="1">
    <location>
        <begin position="18"/>
        <end position="37"/>
    </location>
</feature>
<keyword evidence="3" id="KW-1185">Reference proteome</keyword>
<feature type="transmembrane region" description="Helical" evidence="1">
    <location>
        <begin position="201"/>
        <end position="217"/>
    </location>
</feature>
<feature type="transmembrane region" description="Helical" evidence="1">
    <location>
        <begin position="308"/>
        <end position="329"/>
    </location>
</feature>
<sequence length="363" mass="38391">MVRKRKRWIMKKFLTQNWIILITGVIIGIAAILLTWLGNPANMGFCIACFLRDITGAAGLHQAGIVQYFRPEIVGIILGALVMAAAAKEFKGKGGSSPMLRFIMGAFVMIGALMFLGCPLRMVIRIGGGDWNAIAGLIGFVGGILVGIIFLKRGFTLNRAYRQSKGEGLALPVLFLILFIFSLLFPALFKASGEGPGSMHALWIVSLAVGLIVGAFCQRSRMCMAGGIRNAVMFKDFGLIMGFIAIIVTVLIGNLILGTFHPGFTGQPVAHNDGLWNFLGMALVGWLSILLGGCPLRQLILTGEGNSDSAITVIGMMAGAAFCHNFGLASSADGPTANGKIAVIIGFVVALVISAGCIGRKKS</sequence>
<feature type="transmembrane region" description="Helical" evidence="1">
    <location>
        <begin position="237"/>
        <end position="256"/>
    </location>
</feature>
<reference evidence="2 3" key="1">
    <citation type="journal article" date="2021" name="ISME Commun">
        <title>Automated analysis of genomic sequences facilitates high-throughput and comprehensive description of bacteria.</title>
        <authorList>
            <person name="Hitch T.C.A."/>
        </authorList>
    </citation>
    <scope>NUCLEOTIDE SEQUENCE [LARGE SCALE GENOMIC DNA]</scope>
    <source>
        <strain evidence="2 3">Sanger_109</strain>
    </source>
</reference>
<name>A0ABT2TNB4_9FIRM</name>
<proteinExistence type="predicted"/>
<feature type="transmembrane region" description="Helical" evidence="1">
    <location>
        <begin position="171"/>
        <end position="189"/>
    </location>
</feature>
<dbReference type="Proteomes" id="UP001652442">
    <property type="component" value="Unassembled WGS sequence"/>
</dbReference>
<keyword evidence="1" id="KW-0812">Transmembrane</keyword>
<feature type="transmembrane region" description="Helical" evidence="1">
    <location>
        <begin position="99"/>
        <end position="124"/>
    </location>
</feature>
<evidence type="ECO:0000256" key="1">
    <source>
        <dbReference type="SAM" id="Phobius"/>
    </source>
</evidence>
<dbReference type="InterPro" id="IPR007272">
    <property type="entry name" value="Sulf_transp_TsuA/YedE"/>
</dbReference>
<evidence type="ECO:0000313" key="2">
    <source>
        <dbReference type="EMBL" id="MCU6763710.1"/>
    </source>
</evidence>
<organism evidence="2 3">
    <name type="scientific">Brotonthovivens ammoniilytica</name>
    <dbReference type="NCBI Taxonomy" id="2981725"/>
    <lineage>
        <taxon>Bacteria</taxon>
        <taxon>Bacillati</taxon>
        <taxon>Bacillota</taxon>
        <taxon>Clostridia</taxon>
        <taxon>Lachnospirales</taxon>
        <taxon>Lachnospiraceae</taxon>
        <taxon>Brotonthovivens</taxon>
    </lineage>
</organism>
<dbReference type="EMBL" id="JAOQJQ010000009">
    <property type="protein sequence ID" value="MCU6763710.1"/>
    <property type="molecule type" value="Genomic_DNA"/>
</dbReference>
<keyword evidence="1" id="KW-1133">Transmembrane helix</keyword>
<dbReference type="InterPro" id="IPR026366">
    <property type="entry name" value="Seleno_YedE"/>
</dbReference>
<feature type="transmembrane region" description="Helical" evidence="1">
    <location>
        <begin position="276"/>
        <end position="296"/>
    </location>
</feature>